<dbReference type="Gene3D" id="1.10.10.60">
    <property type="entry name" value="Homeodomain-like"/>
    <property type="match status" value="1"/>
</dbReference>
<dbReference type="InterPro" id="IPR029062">
    <property type="entry name" value="Class_I_gatase-like"/>
</dbReference>
<evidence type="ECO:0000256" key="1">
    <source>
        <dbReference type="ARBA" id="ARBA00023015"/>
    </source>
</evidence>
<dbReference type="InterPro" id="IPR052158">
    <property type="entry name" value="INH-QAR"/>
</dbReference>
<name>A0A6N3C6U6_KLEOX</name>
<dbReference type="SMART" id="SM00342">
    <property type="entry name" value="HTH_ARAC"/>
    <property type="match status" value="1"/>
</dbReference>
<dbReference type="SUPFAM" id="SSF46689">
    <property type="entry name" value="Homeodomain-like"/>
    <property type="match status" value="2"/>
</dbReference>
<evidence type="ECO:0000313" key="4">
    <source>
        <dbReference type="EMBL" id="VYU08723.1"/>
    </source>
</evidence>
<dbReference type="CDD" id="cd03137">
    <property type="entry name" value="GATase1_AraC_1"/>
    <property type="match status" value="1"/>
</dbReference>
<accession>A0A6N3C6U6</accession>
<dbReference type="PANTHER" id="PTHR43130:SF3">
    <property type="entry name" value="HTH-TYPE TRANSCRIPTIONAL REGULATOR RV1931C"/>
    <property type="match status" value="1"/>
</dbReference>
<feature type="domain" description="HTH araC/xylS-type" evidence="3">
    <location>
        <begin position="280"/>
        <end position="378"/>
    </location>
</feature>
<dbReference type="SUPFAM" id="SSF52317">
    <property type="entry name" value="Class I glutamine amidotransferase-like"/>
    <property type="match status" value="1"/>
</dbReference>
<dbReference type="InterPro" id="IPR018060">
    <property type="entry name" value="HTH_AraC"/>
</dbReference>
<dbReference type="PROSITE" id="PS01124">
    <property type="entry name" value="HTH_ARAC_FAMILY_2"/>
    <property type="match status" value="1"/>
</dbReference>
<evidence type="ECO:0000259" key="3">
    <source>
        <dbReference type="PROSITE" id="PS01124"/>
    </source>
</evidence>
<proteinExistence type="predicted"/>
<gene>
    <name evidence="4" type="primary">cdhR_2</name>
    <name evidence="4" type="ORF">KOLFYP65_00490</name>
</gene>
<dbReference type="Pfam" id="PF12833">
    <property type="entry name" value="HTH_18"/>
    <property type="match status" value="1"/>
</dbReference>
<keyword evidence="2" id="KW-0804">Transcription</keyword>
<sequence length="385" mass="43049">MGQPLFAHSGHSALFSSRRCRSGNVNHHLAENTVSQARKIAPFLIRPVDLFCKKITFQDMKKILIIVPDGGMLFESAGIADILMQANRLHPEGASEICYQVRLATTQPHQVIHGQSGLNLLADHRLHEIDPRDPLDTIIITGRGQNPQEGIAVVDWLRLAAPHARRIASICGGAMLLAQTGLLDGRRATTHWKLLETMQAEFPLVRVEGGPLYIQDEHIWTSGGVSSGFDLTLALVEEDYGFSLARDIAQDFVMYLRRPGGQLQFSRYNLQQTTTLGPINDLLAWLLENLTADLSVDKLAEKVAMSPRNFTRVFTRETGASPARYVAEARLAAARQRLEQTSDTLERIAEQTGFGSSINLRRLFEKQLHLTPGEYRQRFHSRRMA</sequence>
<organism evidence="4">
    <name type="scientific">Klebsiella oxytoca</name>
    <dbReference type="NCBI Taxonomy" id="571"/>
    <lineage>
        <taxon>Bacteria</taxon>
        <taxon>Pseudomonadati</taxon>
        <taxon>Pseudomonadota</taxon>
        <taxon>Gammaproteobacteria</taxon>
        <taxon>Enterobacterales</taxon>
        <taxon>Enterobacteriaceae</taxon>
        <taxon>Klebsiella/Raoultella group</taxon>
        <taxon>Klebsiella</taxon>
    </lineage>
</organism>
<reference evidence="4" key="1">
    <citation type="submission" date="2019-11" db="EMBL/GenBank/DDBJ databases">
        <authorList>
            <person name="Feng L."/>
        </authorList>
    </citation>
    <scope>NUCLEOTIDE SEQUENCE</scope>
    <source>
        <strain evidence="4">KOxytocaLFYP65</strain>
    </source>
</reference>
<dbReference type="GO" id="GO:0003700">
    <property type="term" value="F:DNA-binding transcription factor activity"/>
    <property type="evidence" value="ECO:0007669"/>
    <property type="project" value="InterPro"/>
</dbReference>
<dbReference type="GO" id="GO:0043565">
    <property type="term" value="F:sequence-specific DNA binding"/>
    <property type="evidence" value="ECO:0007669"/>
    <property type="project" value="InterPro"/>
</dbReference>
<dbReference type="InterPro" id="IPR009057">
    <property type="entry name" value="Homeodomain-like_sf"/>
</dbReference>
<protein>
    <submittedName>
        <fullName evidence="4">HTH-type transcriptional regulator CdhR</fullName>
    </submittedName>
</protein>
<keyword evidence="1" id="KW-0805">Transcription regulation</keyword>
<dbReference type="AlphaFoldDB" id="A0A6N3C6U6"/>
<dbReference type="PANTHER" id="PTHR43130">
    <property type="entry name" value="ARAC-FAMILY TRANSCRIPTIONAL REGULATOR"/>
    <property type="match status" value="1"/>
</dbReference>
<dbReference type="Gene3D" id="3.40.50.880">
    <property type="match status" value="1"/>
</dbReference>
<dbReference type="Pfam" id="PF01965">
    <property type="entry name" value="DJ-1_PfpI"/>
    <property type="match status" value="1"/>
</dbReference>
<dbReference type="InterPro" id="IPR002818">
    <property type="entry name" value="DJ-1/PfpI"/>
</dbReference>
<dbReference type="EMBL" id="CACRTM010000023">
    <property type="protein sequence ID" value="VYU08723.1"/>
    <property type="molecule type" value="Genomic_DNA"/>
</dbReference>
<evidence type="ECO:0000256" key="2">
    <source>
        <dbReference type="ARBA" id="ARBA00023163"/>
    </source>
</evidence>